<evidence type="ECO:0000256" key="6">
    <source>
        <dbReference type="PIRSR" id="PIRSR600223-1"/>
    </source>
</evidence>
<protein>
    <recommendedName>
        <fullName evidence="4 7">Signal peptidase I</fullName>
        <ecNumber evidence="3 7">3.4.21.89</ecNumber>
    </recommendedName>
</protein>
<dbReference type="PANTHER" id="PTHR43390:SF1">
    <property type="entry name" value="CHLOROPLAST PROCESSING PEPTIDASE"/>
    <property type="match status" value="1"/>
</dbReference>
<dbReference type="InterPro" id="IPR019757">
    <property type="entry name" value="Pept_S26A_signal_pept_1_Lys-AS"/>
</dbReference>
<dbReference type="GO" id="GO:0016020">
    <property type="term" value="C:membrane"/>
    <property type="evidence" value="ECO:0007669"/>
    <property type="project" value="UniProtKB-SubCell"/>
</dbReference>
<dbReference type="Gene3D" id="2.10.109.10">
    <property type="entry name" value="Umud Fragment, subunit A"/>
    <property type="match status" value="1"/>
</dbReference>
<evidence type="ECO:0000256" key="3">
    <source>
        <dbReference type="ARBA" id="ARBA00013208"/>
    </source>
</evidence>
<keyword evidence="7" id="KW-0645">Protease</keyword>
<evidence type="ECO:0000259" key="8">
    <source>
        <dbReference type="Pfam" id="PF10502"/>
    </source>
</evidence>
<dbReference type="PROSITE" id="PS00760">
    <property type="entry name" value="SPASE_I_2"/>
    <property type="match status" value="1"/>
</dbReference>
<dbReference type="NCBIfam" id="TIGR02227">
    <property type="entry name" value="sigpep_I_bact"/>
    <property type="match status" value="1"/>
</dbReference>
<evidence type="ECO:0000256" key="2">
    <source>
        <dbReference type="ARBA" id="ARBA00009370"/>
    </source>
</evidence>
<feature type="active site" evidence="6">
    <location>
        <position position="89"/>
    </location>
</feature>
<comment type="similarity">
    <text evidence="2 7">Belongs to the peptidase S26 family.</text>
</comment>
<dbReference type="CDD" id="cd06530">
    <property type="entry name" value="S26_SPase_I"/>
    <property type="match status" value="1"/>
</dbReference>
<evidence type="ECO:0000313" key="9">
    <source>
        <dbReference type="EMBL" id="WDE08190.1"/>
    </source>
</evidence>
<dbReference type="GO" id="GO:0004252">
    <property type="term" value="F:serine-type endopeptidase activity"/>
    <property type="evidence" value="ECO:0007669"/>
    <property type="project" value="InterPro"/>
</dbReference>
<accession>A0AAF0CCW8</accession>
<dbReference type="Proteomes" id="UP000032352">
    <property type="component" value="Chromosome"/>
</dbReference>
<comment type="subcellular location">
    <subcellularLocation>
        <location evidence="7">Membrane</location>
        <topology evidence="7">Multi-pass membrane protein</topology>
    </subcellularLocation>
</comment>
<evidence type="ECO:0000256" key="7">
    <source>
        <dbReference type="RuleBase" id="RU362042"/>
    </source>
</evidence>
<dbReference type="InterPro" id="IPR000223">
    <property type="entry name" value="Pept_S26A_signal_pept_1"/>
</dbReference>
<keyword evidence="10" id="KW-1185">Reference proteome</keyword>
<proteinExistence type="inferred from homology"/>
<dbReference type="Pfam" id="PF10502">
    <property type="entry name" value="Peptidase_S26"/>
    <property type="match status" value="1"/>
</dbReference>
<reference evidence="9 10" key="1">
    <citation type="journal article" date="2015" name="Genome Announc.">
        <title>Draft Genome Sequences of Marine Isolates of Thalassomonas viridans and Thalassomonas actiniarum.</title>
        <authorList>
            <person name="Olonade I."/>
            <person name="van Zyl L.J."/>
            <person name="Trindade M."/>
        </authorList>
    </citation>
    <scope>NUCLEOTIDE SEQUENCE [LARGE SCALE GENOMIC DNA]</scope>
    <source>
        <strain evidence="9 10">XOM25</strain>
    </source>
</reference>
<dbReference type="GO" id="GO:0009003">
    <property type="term" value="F:signal peptidase activity"/>
    <property type="evidence" value="ECO:0007669"/>
    <property type="project" value="UniProtKB-EC"/>
</dbReference>
<dbReference type="PRINTS" id="PR00727">
    <property type="entry name" value="LEADERPTASE"/>
</dbReference>
<dbReference type="AlphaFoldDB" id="A0AAF0CCW8"/>
<evidence type="ECO:0000256" key="5">
    <source>
        <dbReference type="ARBA" id="ARBA00022801"/>
    </source>
</evidence>
<name>A0AAF0CCW8_9GAMM</name>
<dbReference type="InterPro" id="IPR036286">
    <property type="entry name" value="LexA/Signal_pep-like_sf"/>
</dbReference>
<dbReference type="SUPFAM" id="SSF51306">
    <property type="entry name" value="LexA/Signal peptidase"/>
    <property type="match status" value="1"/>
</dbReference>
<dbReference type="KEGG" id="tvd:SG34_008920"/>
<gene>
    <name evidence="9" type="primary">lepB</name>
    <name evidence="9" type="ORF">SG34_008920</name>
</gene>
<evidence type="ECO:0000256" key="1">
    <source>
        <dbReference type="ARBA" id="ARBA00000677"/>
    </source>
</evidence>
<dbReference type="InterPro" id="IPR019533">
    <property type="entry name" value="Peptidase_S26"/>
</dbReference>
<dbReference type="PANTHER" id="PTHR43390">
    <property type="entry name" value="SIGNAL PEPTIDASE I"/>
    <property type="match status" value="1"/>
</dbReference>
<evidence type="ECO:0000256" key="4">
    <source>
        <dbReference type="ARBA" id="ARBA00019232"/>
    </source>
</evidence>
<dbReference type="GO" id="GO:0006465">
    <property type="term" value="P:signal peptide processing"/>
    <property type="evidence" value="ECO:0007669"/>
    <property type="project" value="InterPro"/>
</dbReference>
<sequence length="216" mass="24482">MLLPLRENYRFILFIALMLVFRSAVADWNSVPTGSMKPTIVEGDRILVNKMAYDLRLPFTRVSLWKLADPQRGDIVIFDSQVSGNRLVKRVIGLPGDTVGMQDNVLKINDKQLSYHSLSPSLSQAEGQADKMEYLPGMQHSIRVQENGSGLSSFREVTVPEGHYLVLGDNRDNSSDSRVIGFVPRQEIVGRSKTVVMSFDYENYYLPRGERYLHTL</sequence>
<comment type="catalytic activity">
    <reaction evidence="1 7">
        <text>Cleavage of hydrophobic, N-terminal signal or leader sequences from secreted and periplasmic proteins.</text>
        <dbReference type="EC" id="3.4.21.89"/>
    </reaction>
</comment>
<feature type="domain" description="Peptidase S26" evidence="8">
    <location>
        <begin position="11"/>
        <end position="196"/>
    </location>
</feature>
<dbReference type="PROSITE" id="PS00761">
    <property type="entry name" value="SPASE_I_3"/>
    <property type="match status" value="1"/>
</dbReference>
<feature type="active site" evidence="6">
    <location>
        <position position="35"/>
    </location>
</feature>
<dbReference type="EMBL" id="CP059733">
    <property type="protein sequence ID" value="WDE08190.1"/>
    <property type="molecule type" value="Genomic_DNA"/>
</dbReference>
<dbReference type="EC" id="3.4.21.89" evidence="3 7"/>
<organism evidence="9 10">
    <name type="scientific">Thalassomonas viridans</name>
    <dbReference type="NCBI Taxonomy" id="137584"/>
    <lineage>
        <taxon>Bacteria</taxon>
        <taxon>Pseudomonadati</taxon>
        <taxon>Pseudomonadota</taxon>
        <taxon>Gammaproteobacteria</taxon>
        <taxon>Alteromonadales</taxon>
        <taxon>Colwelliaceae</taxon>
        <taxon>Thalassomonas</taxon>
    </lineage>
</organism>
<evidence type="ECO:0000313" key="10">
    <source>
        <dbReference type="Proteomes" id="UP000032352"/>
    </source>
</evidence>
<reference evidence="9 10" key="2">
    <citation type="journal article" date="2022" name="Mar. Drugs">
        <title>Bioassay-Guided Fractionation Leads to the Detection of Cholic Acid Generated by the Rare Thalassomonas sp.</title>
        <authorList>
            <person name="Pheiffer F."/>
            <person name="Schneider Y.K."/>
            <person name="Hansen E.H."/>
            <person name="Andersen J.H."/>
            <person name="Isaksson J."/>
            <person name="Busche T."/>
            <person name="R C."/>
            <person name="Kalinowski J."/>
            <person name="Zyl L.V."/>
            <person name="Trindade M."/>
        </authorList>
    </citation>
    <scope>NUCLEOTIDE SEQUENCE [LARGE SCALE GENOMIC DNA]</scope>
    <source>
        <strain evidence="9 10">XOM25</strain>
    </source>
</reference>
<dbReference type="InterPro" id="IPR019758">
    <property type="entry name" value="Pept_S26A_signal_pept_1_CS"/>
</dbReference>
<keyword evidence="5 7" id="KW-0378">Hydrolase</keyword>